<evidence type="ECO:0000313" key="2">
    <source>
        <dbReference type="EMBL" id="CAF1528301.1"/>
    </source>
</evidence>
<gene>
    <name evidence="2" type="ORF">IZO911_LOCUS46073</name>
    <name evidence="3" type="ORF">KXQ929_LOCUS53757</name>
</gene>
<evidence type="ECO:0000313" key="4">
    <source>
        <dbReference type="Proteomes" id="UP000663860"/>
    </source>
</evidence>
<feature type="non-terminal residue" evidence="2">
    <location>
        <position position="1"/>
    </location>
</feature>
<evidence type="ECO:0000256" key="1">
    <source>
        <dbReference type="SAM" id="MobiDB-lite"/>
    </source>
</evidence>
<sequence length="61" mass="5592">GEAAGGGKGAGAAPGAAAAEGDATAAAAAALAGGPAPFAGERGSLQRKAAEHDHKKPTSRQ</sequence>
<accession>A0A815VFC9</accession>
<feature type="region of interest" description="Disordered" evidence="1">
    <location>
        <begin position="1"/>
        <end position="61"/>
    </location>
</feature>
<comment type="caution">
    <text evidence="2">The sequence shown here is derived from an EMBL/GenBank/DDBJ whole genome shotgun (WGS) entry which is preliminary data.</text>
</comment>
<dbReference type="EMBL" id="CAJNOE010007568">
    <property type="protein sequence ID" value="CAF1528301.1"/>
    <property type="molecule type" value="Genomic_DNA"/>
</dbReference>
<protein>
    <submittedName>
        <fullName evidence="2">Uncharacterized protein</fullName>
    </submittedName>
</protein>
<dbReference type="AlphaFoldDB" id="A0A815VFC9"/>
<name>A0A815VFC9_9BILA</name>
<dbReference type="Proteomes" id="UP000663868">
    <property type="component" value="Unassembled WGS sequence"/>
</dbReference>
<proteinExistence type="predicted"/>
<feature type="compositionally biased region" description="Basic and acidic residues" evidence="1">
    <location>
        <begin position="48"/>
        <end position="61"/>
    </location>
</feature>
<organism evidence="2 4">
    <name type="scientific">Adineta steineri</name>
    <dbReference type="NCBI Taxonomy" id="433720"/>
    <lineage>
        <taxon>Eukaryota</taxon>
        <taxon>Metazoa</taxon>
        <taxon>Spiralia</taxon>
        <taxon>Gnathifera</taxon>
        <taxon>Rotifera</taxon>
        <taxon>Eurotatoria</taxon>
        <taxon>Bdelloidea</taxon>
        <taxon>Adinetida</taxon>
        <taxon>Adinetidae</taxon>
        <taxon>Adineta</taxon>
    </lineage>
</organism>
<dbReference type="Proteomes" id="UP000663860">
    <property type="component" value="Unassembled WGS sequence"/>
</dbReference>
<feature type="compositionally biased region" description="Gly residues" evidence="1">
    <location>
        <begin position="1"/>
        <end position="12"/>
    </location>
</feature>
<dbReference type="EMBL" id="CAJOBB010031001">
    <property type="protein sequence ID" value="CAF4447582.1"/>
    <property type="molecule type" value="Genomic_DNA"/>
</dbReference>
<feature type="compositionally biased region" description="Low complexity" evidence="1">
    <location>
        <begin position="13"/>
        <end position="41"/>
    </location>
</feature>
<reference evidence="2" key="1">
    <citation type="submission" date="2021-02" db="EMBL/GenBank/DDBJ databases">
        <authorList>
            <person name="Nowell W R."/>
        </authorList>
    </citation>
    <scope>NUCLEOTIDE SEQUENCE</scope>
</reference>
<evidence type="ECO:0000313" key="3">
    <source>
        <dbReference type="EMBL" id="CAF4447582.1"/>
    </source>
</evidence>